<feature type="domain" description="RagB/SusD" evidence="6">
    <location>
        <begin position="342"/>
        <end position="464"/>
    </location>
</feature>
<evidence type="ECO:0000256" key="1">
    <source>
        <dbReference type="ARBA" id="ARBA00004442"/>
    </source>
</evidence>
<dbReference type="PROSITE" id="PS51257">
    <property type="entry name" value="PROKAR_LIPOPROTEIN"/>
    <property type="match status" value="1"/>
</dbReference>
<dbReference type="SUPFAM" id="SSF48452">
    <property type="entry name" value="TPR-like"/>
    <property type="match status" value="1"/>
</dbReference>
<dbReference type="AlphaFoldDB" id="A0A1V9EZI2"/>
<comment type="similarity">
    <text evidence="2">Belongs to the SusD family.</text>
</comment>
<name>A0A1V9EZI2_9BACT</name>
<dbReference type="RefSeq" id="WP_081198588.1">
    <property type="nucleotide sequence ID" value="NZ_FOCZ01000014.1"/>
</dbReference>
<dbReference type="Gene3D" id="1.25.40.390">
    <property type="match status" value="1"/>
</dbReference>
<keyword evidence="3" id="KW-0732">Signal</keyword>
<comment type="subcellular location">
    <subcellularLocation>
        <location evidence="1">Cell outer membrane</location>
    </subcellularLocation>
</comment>
<dbReference type="Pfam" id="PF07980">
    <property type="entry name" value="SusD_RagB"/>
    <property type="match status" value="1"/>
</dbReference>
<gene>
    <name evidence="8" type="ORF">A4H97_27710</name>
</gene>
<sequence length="465" mass="51724">MKLIIKLITLSLLIISASCGKKYLDYNATANLIVPRKLEDFQAMLDNTNTMNESSAANLGLIGGDEYYVTAAQYATTGALGAAAFQKNAYIWAEQIYIGRESQVDWSSGYNHILLANYVFEGTDKIGRTDDNQDAWDLLRGSAYFFRGYNLFMMAQLYCPVYNAATAGTDLGLSLRTDSDPTMKPARASVEATYQMIIEDLQAAEALLKDKATTTYRPGKAAVYATLTRVYMQMGDYAKAAAYADKCLAIQNGLINFNSLNLSATITFPGNGVGNAEVIFMENTQSVTIIASAFYNADTTLLKSYTNGDLRSKAYFTVNATTKKATFKGSYKGSITAGYYAGLATDEVYLNRAECLARLNNPADALADLNKLRQNRFTPATYVPLQSTDAQQVLDWIVAERRKEMVMRGTRWPDLRRLNKEPRYATTLTRVLDTQTFELKPNDQRWTWPLPVEAIENGGYEQNPR</sequence>
<dbReference type="GO" id="GO:0009279">
    <property type="term" value="C:cell outer membrane"/>
    <property type="evidence" value="ECO:0007669"/>
    <property type="project" value="UniProtKB-SubCell"/>
</dbReference>
<dbReference type="OrthoDB" id="697229at2"/>
<evidence type="ECO:0000313" key="9">
    <source>
        <dbReference type="Proteomes" id="UP000192610"/>
    </source>
</evidence>
<dbReference type="InterPro" id="IPR012944">
    <property type="entry name" value="SusD_RagB_dom"/>
</dbReference>
<comment type="caution">
    <text evidence="8">The sequence shown here is derived from an EMBL/GenBank/DDBJ whole genome shotgun (WGS) entry which is preliminary data.</text>
</comment>
<dbReference type="Proteomes" id="UP000192610">
    <property type="component" value="Unassembled WGS sequence"/>
</dbReference>
<reference evidence="9" key="1">
    <citation type="submission" date="2016-04" db="EMBL/GenBank/DDBJ databases">
        <authorList>
            <person name="Chen L."/>
            <person name="Zhuang W."/>
            <person name="Wang G."/>
        </authorList>
    </citation>
    <scope>NUCLEOTIDE SEQUENCE [LARGE SCALE GENOMIC DNA]</scope>
    <source>
        <strain evidence="9">17621</strain>
    </source>
</reference>
<dbReference type="STRING" id="354355.SAMN05660816_05612"/>
<dbReference type="InterPro" id="IPR033985">
    <property type="entry name" value="SusD-like_N"/>
</dbReference>
<keyword evidence="4" id="KW-0472">Membrane</keyword>
<evidence type="ECO:0000256" key="3">
    <source>
        <dbReference type="ARBA" id="ARBA00022729"/>
    </source>
</evidence>
<evidence type="ECO:0000259" key="6">
    <source>
        <dbReference type="Pfam" id="PF07980"/>
    </source>
</evidence>
<dbReference type="Pfam" id="PF14322">
    <property type="entry name" value="SusD-like_3"/>
    <property type="match status" value="1"/>
</dbReference>
<evidence type="ECO:0000256" key="5">
    <source>
        <dbReference type="ARBA" id="ARBA00023237"/>
    </source>
</evidence>
<evidence type="ECO:0000313" key="8">
    <source>
        <dbReference type="EMBL" id="OQP51364.1"/>
    </source>
</evidence>
<feature type="domain" description="SusD-like N-terminal" evidence="7">
    <location>
        <begin position="23"/>
        <end position="232"/>
    </location>
</feature>
<evidence type="ECO:0000256" key="4">
    <source>
        <dbReference type="ARBA" id="ARBA00023136"/>
    </source>
</evidence>
<organism evidence="8 9">
    <name type="scientific">Niastella yeongjuensis</name>
    <dbReference type="NCBI Taxonomy" id="354355"/>
    <lineage>
        <taxon>Bacteria</taxon>
        <taxon>Pseudomonadati</taxon>
        <taxon>Bacteroidota</taxon>
        <taxon>Chitinophagia</taxon>
        <taxon>Chitinophagales</taxon>
        <taxon>Chitinophagaceae</taxon>
        <taxon>Niastella</taxon>
    </lineage>
</organism>
<keyword evidence="5" id="KW-0998">Cell outer membrane</keyword>
<evidence type="ECO:0008006" key="10">
    <source>
        <dbReference type="Google" id="ProtNLM"/>
    </source>
</evidence>
<dbReference type="InterPro" id="IPR011990">
    <property type="entry name" value="TPR-like_helical_dom_sf"/>
</dbReference>
<dbReference type="SMART" id="SM00028">
    <property type="entry name" value="TPR"/>
    <property type="match status" value="2"/>
</dbReference>
<evidence type="ECO:0000259" key="7">
    <source>
        <dbReference type="Pfam" id="PF14322"/>
    </source>
</evidence>
<accession>A0A1V9EZI2</accession>
<dbReference type="EMBL" id="LVXG01000011">
    <property type="protein sequence ID" value="OQP51364.1"/>
    <property type="molecule type" value="Genomic_DNA"/>
</dbReference>
<proteinExistence type="inferred from homology"/>
<keyword evidence="9" id="KW-1185">Reference proteome</keyword>
<dbReference type="InterPro" id="IPR019734">
    <property type="entry name" value="TPR_rpt"/>
</dbReference>
<protein>
    <recommendedName>
        <fullName evidence="10">Carbohydrate-binding protein SusD</fullName>
    </recommendedName>
</protein>
<evidence type="ECO:0000256" key="2">
    <source>
        <dbReference type="ARBA" id="ARBA00006275"/>
    </source>
</evidence>